<sequence length="55" mass="6357">METPDSGNRLRDLFDLHSGLYTAFQRRADEFHRVLLSTRPHKLEDIAGHRRGPAV</sequence>
<gene>
    <name evidence="1" type="ORF">MHI_LOCUS949673</name>
</gene>
<name>A0A6V7HIL0_9HYME</name>
<keyword evidence="2" id="KW-1185">Reference proteome</keyword>
<dbReference type="OrthoDB" id="10618564at2759"/>
<dbReference type="AlphaFoldDB" id="A0A6V7HIL0"/>
<accession>A0A6V7HIL0</accession>
<comment type="caution">
    <text evidence="1">The sequence shown here is derived from an EMBL/GenBank/DDBJ whole genome shotgun (WGS) entry which is preliminary data.</text>
</comment>
<proteinExistence type="predicted"/>
<reference evidence="1" key="1">
    <citation type="submission" date="2020-07" db="EMBL/GenBank/DDBJ databases">
        <authorList>
            <person name="Nazaruddin N."/>
        </authorList>
    </citation>
    <scope>NUCLEOTIDE SEQUENCE</scope>
</reference>
<organism evidence="1 2">
    <name type="scientific">Heterotrigona itama</name>
    <dbReference type="NCBI Taxonomy" id="395501"/>
    <lineage>
        <taxon>Eukaryota</taxon>
        <taxon>Metazoa</taxon>
        <taxon>Ecdysozoa</taxon>
        <taxon>Arthropoda</taxon>
        <taxon>Hexapoda</taxon>
        <taxon>Insecta</taxon>
        <taxon>Pterygota</taxon>
        <taxon>Neoptera</taxon>
        <taxon>Endopterygota</taxon>
        <taxon>Hymenoptera</taxon>
        <taxon>Apocrita</taxon>
        <taxon>Aculeata</taxon>
        <taxon>Apoidea</taxon>
        <taxon>Anthophila</taxon>
        <taxon>Apidae</taxon>
        <taxon>Heterotrigona</taxon>
    </lineage>
</organism>
<protein>
    <submittedName>
        <fullName evidence="1">Uncharacterized protein</fullName>
    </submittedName>
</protein>
<evidence type="ECO:0000313" key="1">
    <source>
        <dbReference type="EMBL" id="CAD1480595.1"/>
    </source>
</evidence>
<dbReference type="Proteomes" id="UP000752696">
    <property type="component" value="Unassembled WGS sequence"/>
</dbReference>
<evidence type="ECO:0000313" key="2">
    <source>
        <dbReference type="Proteomes" id="UP000752696"/>
    </source>
</evidence>
<dbReference type="EMBL" id="CAJDYZ010012269">
    <property type="protein sequence ID" value="CAD1480595.1"/>
    <property type="molecule type" value="Genomic_DNA"/>
</dbReference>
<feature type="non-terminal residue" evidence="1">
    <location>
        <position position="55"/>
    </location>
</feature>